<name>A0A6A6DH99_9PEZI</name>
<feature type="non-terminal residue" evidence="3">
    <location>
        <position position="1"/>
    </location>
</feature>
<dbReference type="EMBL" id="ML994697">
    <property type="protein sequence ID" value="KAF2176966.1"/>
    <property type="molecule type" value="Genomic_DNA"/>
</dbReference>
<evidence type="ECO:0000259" key="2">
    <source>
        <dbReference type="PROSITE" id="PS50157"/>
    </source>
</evidence>
<feature type="non-terminal residue" evidence="3">
    <location>
        <position position="76"/>
    </location>
</feature>
<dbReference type="Gene3D" id="3.30.160.60">
    <property type="entry name" value="Classic Zinc Finger"/>
    <property type="match status" value="1"/>
</dbReference>
<feature type="domain" description="C2H2-type" evidence="2">
    <location>
        <begin position="52"/>
        <end position="76"/>
    </location>
</feature>
<keyword evidence="1" id="KW-0479">Metal-binding</keyword>
<dbReference type="GO" id="GO:0008270">
    <property type="term" value="F:zinc ion binding"/>
    <property type="evidence" value="ECO:0007669"/>
    <property type="project" value="UniProtKB-KW"/>
</dbReference>
<keyword evidence="4" id="KW-1185">Reference proteome</keyword>
<dbReference type="InterPro" id="IPR013087">
    <property type="entry name" value="Znf_C2H2_type"/>
</dbReference>
<evidence type="ECO:0000313" key="4">
    <source>
        <dbReference type="Proteomes" id="UP000800200"/>
    </source>
</evidence>
<keyword evidence="1" id="KW-0862">Zinc</keyword>
<gene>
    <name evidence="3" type="ORF">K469DRAFT_507339</name>
</gene>
<organism evidence="3 4">
    <name type="scientific">Zopfia rhizophila CBS 207.26</name>
    <dbReference type="NCBI Taxonomy" id="1314779"/>
    <lineage>
        <taxon>Eukaryota</taxon>
        <taxon>Fungi</taxon>
        <taxon>Dikarya</taxon>
        <taxon>Ascomycota</taxon>
        <taxon>Pezizomycotina</taxon>
        <taxon>Dothideomycetes</taxon>
        <taxon>Dothideomycetes incertae sedis</taxon>
        <taxon>Zopfiaceae</taxon>
        <taxon>Zopfia</taxon>
    </lineage>
</organism>
<accession>A0A6A6DH99</accession>
<evidence type="ECO:0000313" key="3">
    <source>
        <dbReference type="EMBL" id="KAF2176966.1"/>
    </source>
</evidence>
<dbReference type="Proteomes" id="UP000800200">
    <property type="component" value="Unassembled WGS sequence"/>
</dbReference>
<dbReference type="Pfam" id="PF26177">
    <property type="entry name" value="zf_C2H2_17_1st"/>
    <property type="match status" value="1"/>
</dbReference>
<protein>
    <recommendedName>
        <fullName evidence="2">C2H2-type domain-containing protein</fullName>
    </recommendedName>
</protein>
<dbReference type="InterPro" id="IPR059095">
    <property type="entry name" value="Znf_C2H2_17_2nd"/>
</dbReference>
<dbReference type="OrthoDB" id="5305647at2759"/>
<dbReference type="AlphaFoldDB" id="A0A6A6DH99"/>
<dbReference type="InterPro" id="IPR059009">
    <property type="entry name" value="Znf_C2H2_17_1st"/>
</dbReference>
<dbReference type="Pfam" id="PF26176">
    <property type="entry name" value="zf_C2H2_17_2"/>
    <property type="match status" value="1"/>
</dbReference>
<dbReference type="PROSITE" id="PS50157">
    <property type="entry name" value="ZINC_FINGER_C2H2_2"/>
    <property type="match status" value="1"/>
</dbReference>
<dbReference type="SMART" id="SM00355">
    <property type="entry name" value="ZnF_C2H2"/>
    <property type="match status" value="2"/>
</dbReference>
<keyword evidence="1" id="KW-0863">Zinc-finger</keyword>
<reference evidence="3" key="1">
    <citation type="journal article" date="2020" name="Stud. Mycol.">
        <title>101 Dothideomycetes genomes: a test case for predicting lifestyles and emergence of pathogens.</title>
        <authorList>
            <person name="Haridas S."/>
            <person name="Albert R."/>
            <person name="Binder M."/>
            <person name="Bloem J."/>
            <person name="Labutti K."/>
            <person name="Salamov A."/>
            <person name="Andreopoulos B."/>
            <person name="Baker S."/>
            <person name="Barry K."/>
            <person name="Bills G."/>
            <person name="Bluhm B."/>
            <person name="Cannon C."/>
            <person name="Castanera R."/>
            <person name="Culley D."/>
            <person name="Daum C."/>
            <person name="Ezra D."/>
            <person name="Gonzalez J."/>
            <person name="Henrissat B."/>
            <person name="Kuo A."/>
            <person name="Liang C."/>
            <person name="Lipzen A."/>
            <person name="Lutzoni F."/>
            <person name="Magnuson J."/>
            <person name="Mondo S."/>
            <person name="Nolan M."/>
            <person name="Ohm R."/>
            <person name="Pangilinan J."/>
            <person name="Park H.-J."/>
            <person name="Ramirez L."/>
            <person name="Alfaro M."/>
            <person name="Sun H."/>
            <person name="Tritt A."/>
            <person name="Yoshinaga Y."/>
            <person name="Zwiers L.-H."/>
            <person name="Turgeon B."/>
            <person name="Goodwin S."/>
            <person name="Spatafora J."/>
            <person name="Crous P."/>
            <person name="Grigoriev I."/>
        </authorList>
    </citation>
    <scope>NUCLEOTIDE SEQUENCE</scope>
    <source>
        <strain evidence="3">CBS 207.26</strain>
    </source>
</reference>
<evidence type="ECO:0000256" key="1">
    <source>
        <dbReference type="PROSITE-ProRule" id="PRU00042"/>
    </source>
</evidence>
<sequence length="76" mass="8815">KHMDKHDRPYKCNVKGCEKLQGFTYSGGLLRHEREVHKMHGGTTNSLFCSFAHCKRSSGSGFTRKENLMDHIRRVH</sequence>
<proteinExistence type="predicted"/>